<evidence type="ECO:0000313" key="4">
    <source>
        <dbReference type="Proteomes" id="UP000285138"/>
    </source>
</evidence>
<dbReference type="Proteomes" id="UP000285138">
    <property type="component" value="Unassembled WGS sequence"/>
</dbReference>
<dbReference type="PROSITE" id="PS51781">
    <property type="entry name" value="SH3B"/>
    <property type="match status" value="1"/>
</dbReference>
<gene>
    <name evidence="3" type="ORF">D5R97_09070</name>
</gene>
<evidence type="ECO:0000259" key="2">
    <source>
        <dbReference type="PROSITE" id="PS51781"/>
    </source>
</evidence>
<accession>A0A424YAH0</accession>
<reference evidence="3 4" key="1">
    <citation type="submission" date="2018-08" db="EMBL/GenBank/DDBJ databases">
        <title>The metabolism and importance of syntrophic acetate oxidation coupled to methane or sulfide production in haloalkaline environments.</title>
        <authorList>
            <person name="Timmers P.H.A."/>
            <person name="Vavourakis C.D."/>
            <person name="Sorokin D.Y."/>
            <person name="Sinninghe Damste J.S."/>
            <person name="Muyzer G."/>
            <person name="Stams A.J.M."/>
            <person name="Plugge C.M."/>
        </authorList>
    </citation>
    <scope>NUCLEOTIDE SEQUENCE [LARGE SCALE GENOMIC DNA]</scope>
    <source>
        <strain evidence="3">MSAO_Bac1</strain>
    </source>
</reference>
<dbReference type="EMBL" id="QZAA01000243">
    <property type="protein sequence ID" value="RQD73658.1"/>
    <property type="molecule type" value="Genomic_DNA"/>
</dbReference>
<evidence type="ECO:0000313" key="3">
    <source>
        <dbReference type="EMBL" id="RQD73658.1"/>
    </source>
</evidence>
<evidence type="ECO:0000256" key="1">
    <source>
        <dbReference type="SAM" id="MobiDB-lite"/>
    </source>
</evidence>
<name>A0A424YAH0_9FIRM</name>
<organism evidence="3 4">
    <name type="scientific">Candidatus Syntrophonatronum acetioxidans</name>
    <dbReference type="NCBI Taxonomy" id="1795816"/>
    <lineage>
        <taxon>Bacteria</taxon>
        <taxon>Bacillati</taxon>
        <taxon>Bacillota</taxon>
        <taxon>Clostridia</taxon>
        <taxon>Eubacteriales</taxon>
        <taxon>Syntrophomonadaceae</taxon>
        <taxon>Candidatus Syntrophonatronum</taxon>
    </lineage>
</organism>
<dbReference type="Pfam" id="PF08239">
    <property type="entry name" value="SH3_3"/>
    <property type="match status" value="1"/>
</dbReference>
<dbReference type="SMART" id="SM00287">
    <property type="entry name" value="SH3b"/>
    <property type="match status" value="1"/>
</dbReference>
<dbReference type="AlphaFoldDB" id="A0A424YAH0"/>
<feature type="domain" description="SH3b" evidence="2">
    <location>
        <begin position="67"/>
        <end position="129"/>
    </location>
</feature>
<comment type="caution">
    <text evidence="3">The sequence shown here is derived from an EMBL/GenBank/DDBJ whole genome shotgun (WGS) entry which is preliminary data.</text>
</comment>
<sequence>MNKLKNLLIIILVITMTFWVFGCGPQDEEEIDYSMEDFNGDEEEDYLTPINGEEDQEGEGVEDLFEPVYVTVTGPSVNLRAGPGTNFEVVDSVSAGDELEVEFFLNHWIKVRTEDGQEAFVAGWLTDENLPEPDEENLKEEEVEEIH</sequence>
<dbReference type="InterPro" id="IPR003646">
    <property type="entry name" value="SH3-like_bac-type"/>
</dbReference>
<proteinExistence type="predicted"/>
<feature type="region of interest" description="Disordered" evidence="1">
    <location>
        <begin position="126"/>
        <end position="147"/>
    </location>
</feature>
<protein>
    <recommendedName>
        <fullName evidence="2">SH3b domain-containing protein</fullName>
    </recommendedName>
</protein>
<dbReference type="PROSITE" id="PS51257">
    <property type="entry name" value="PROKAR_LIPOPROTEIN"/>
    <property type="match status" value="1"/>
</dbReference>
<feature type="compositionally biased region" description="Acidic residues" evidence="1">
    <location>
        <begin position="129"/>
        <end position="147"/>
    </location>
</feature>
<dbReference type="Gene3D" id="2.30.30.40">
    <property type="entry name" value="SH3 Domains"/>
    <property type="match status" value="1"/>
</dbReference>